<gene>
    <name evidence="1" type="ORF">D806_051110</name>
</gene>
<name>A0A2U9PW83_MYCSE</name>
<sequence>MTDNGLTAIYRAYLACLNDRRWDDLGKYVSDDVVRNGERLGLSGYRAVLEADTHATPDLHFDADIVIADGQTVGCRLMFTCTPQHTFLGLEPSGERITFAEHVFYRFENRRIAEVWSVIDKEAIRAQFQEQGS</sequence>
<dbReference type="Gene3D" id="3.10.450.50">
    <property type="match status" value="1"/>
</dbReference>
<protein>
    <recommendedName>
        <fullName evidence="3">Ester cyclase</fullName>
    </recommendedName>
</protein>
<evidence type="ECO:0008006" key="3">
    <source>
        <dbReference type="Google" id="ProtNLM"/>
    </source>
</evidence>
<dbReference type="RefSeq" id="WP_003896620.1">
    <property type="nucleotide sequence ID" value="NZ_CP027541.1"/>
</dbReference>
<dbReference type="SUPFAM" id="SSF54427">
    <property type="entry name" value="NTF2-like"/>
    <property type="match status" value="1"/>
</dbReference>
<dbReference type="Proteomes" id="UP000011200">
    <property type="component" value="Chromosome"/>
</dbReference>
<dbReference type="AlphaFoldDB" id="A0A2U9PW83"/>
<dbReference type="EMBL" id="CP027541">
    <property type="protein sequence ID" value="AWT56061.1"/>
    <property type="molecule type" value="Genomic_DNA"/>
</dbReference>
<dbReference type="InterPro" id="IPR032710">
    <property type="entry name" value="NTF2-like_dom_sf"/>
</dbReference>
<dbReference type="PANTHER" id="PTHR38436">
    <property type="entry name" value="POLYKETIDE CYCLASE SNOAL-LIKE DOMAIN"/>
    <property type="match status" value="1"/>
</dbReference>
<accession>A0A2U9PW83</accession>
<organism evidence="1 2">
    <name type="scientific">Mycolicibacterium smegmatis (strain MKD8)</name>
    <name type="common">Mycobacterium smegmatis</name>
    <dbReference type="NCBI Taxonomy" id="1214915"/>
    <lineage>
        <taxon>Bacteria</taxon>
        <taxon>Bacillati</taxon>
        <taxon>Actinomycetota</taxon>
        <taxon>Actinomycetes</taxon>
        <taxon>Mycobacteriales</taxon>
        <taxon>Mycobacteriaceae</taxon>
        <taxon>Mycolicibacterium</taxon>
    </lineage>
</organism>
<dbReference type="PANTHER" id="PTHR38436:SF1">
    <property type="entry name" value="ESTER CYCLASE"/>
    <property type="match status" value="1"/>
</dbReference>
<reference evidence="2" key="2">
    <citation type="submission" date="2018-03" db="EMBL/GenBank/DDBJ databases">
        <authorList>
            <person name="Derbyshire K."/>
            <person name="Gray T.A."/>
            <person name="Champion M."/>
        </authorList>
    </citation>
    <scope>NUCLEOTIDE SEQUENCE [LARGE SCALE GENOMIC DNA]</scope>
    <source>
        <strain evidence="2">MKD8</strain>
    </source>
</reference>
<dbReference type="GO" id="GO:0030638">
    <property type="term" value="P:polyketide metabolic process"/>
    <property type="evidence" value="ECO:0007669"/>
    <property type="project" value="InterPro"/>
</dbReference>
<evidence type="ECO:0000313" key="2">
    <source>
        <dbReference type="Proteomes" id="UP000011200"/>
    </source>
</evidence>
<dbReference type="Pfam" id="PF07366">
    <property type="entry name" value="SnoaL"/>
    <property type="match status" value="1"/>
</dbReference>
<evidence type="ECO:0000313" key="1">
    <source>
        <dbReference type="EMBL" id="AWT56061.1"/>
    </source>
</evidence>
<dbReference type="InterPro" id="IPR009959">
    <property type="entry name" value="Cyclase_SnoaL-like"/>
</dbReference>
<reference evidence="1 2" key="1">
    <citation type="journal article" date="2013" name="Genome Announc.">
        <title>Draft genome sequence of MKD8, a conjugal recipient Mycobacterium smegmatis strain.</title>
        <authorList>
            <person name="Gray T.A."/>
            <person name="Palumbo M.J."/>
            <person name="Derbyshire K.M."/>
        </authorList>
    </citation>
    <scope>NUCLEOTIDE SEQUENCE [LARGE SCALE GENOMIC DNA]</scope>
    <source>
        <strain evidence="1 2">MKD8</strain>
    </source>
</reference>
<proteinExistence type="predicted"/>